<name>A0ABN8PXM8_9CNID</name>
<dbReference type="EMBL" id="CALNXK010000095">
    <property type="protein sequence ID" value="CAH3153000.1"/>
    <property type="molecule type" value="Genomic_DNA"/>
</dbReference>
<gene>
    <name evidence="2" type="ORF">PLOB_00049356</name>
</gene>
<reference evidence="2 3" key="1">
    <citation type="submission" date="2022-05" db="EMBL/GenBank/DDBJ databases">
        <authorList>
            <consortium name="Genoscope - CEA"/>
            <person name="William W."/>
        </authorList>
    </citation>
    <scope>NUCLEOTIDE SEQUENCE [LARGE SCALE GENOMIC DNA]</scope>
</reference>
<sequence>MRKDGESDESLKKRFTAERSRQFDFLMSEEAAFQRADGCSERLGELLQPEYQLKPSDGRTLNYVIKEHREAVEKLKGQLKILSDHDSTLFRANGITLKPDKKFHHDFNVQHNARIEAKQLKAAQSRLITNLKPEVRNRMYCFLHPEDYSSNVGDTNKEEEENDEEEEEEEDNEEE</sequence>
<feature type="region of interest" description="Disordered" evidence="1">
    <location>
        <begin position="146"/>
        <end position="175"/>
    </location>
</feature>
<proteinExistence type="predicted"/>
<feature type="compositionally biased region" description="Acidic residues" evidence="1">
    <location>
        <begin position="157"/>
        <end position="175"/>
    </location>
</feature>
<evidence type="ECO:0000256" key="1">
    <source>
        <dbReference type="SAM" id="MobiDB-lite"/>
    </source>
</evidence>
<keyword evidence="3" id="KW-1185">Reference proteome</keyword>
<evidence type="ECO:0000313" key="3">
    <source>
        <dbReference type="Proteomes" id="UP001159405"/>
    </source>
</evidence>
<dbReference type="Proteomes" id="UP001159405">
    <property type="component" value="Unassembled WGS sequence"/>
</dbReference>
<protein>
    <submittedName>
        <fullName evidence="2">Uncharacterized protein</fullName>
    </submittedName>
</protein>
<evidence type="ECO:0000313" key="2">
    <source>
        <dbReference type="EMBL" id="CAH3153000.1"/>
    </source>
</evidence>
<comment type="caution">
    <text evidence="2">The sequence shown here is derived from an EMBL/GenBank/DDBJ whole genome shotgun (WGS) entry which is preliminary data.</text>
</comment>
<organism evidence="2 3">
    <name type="scientific">Porites lobata</name>
    <dbReference type="NCBI Taxonomy" id="104759"/>
    <lineage>
        <taxon>Eukaryota</taxon>
        <taxon>Metazoa</taxon>
        <taxon>Cnidaria</taxon>
        <taxon>Anthozoa</taxon>
        <taxon>Hexacorallia</taxon>
        <taxon>Scleractinia</taxon>
        <taxon>Fungiina</taxon>
        <taxon>Poritidae</taxon>
        <taxon>Porites</taxon>
    </lineage>
</organism>
<accession>A0ABN8PXM8</accession>